<dbReference type="OrthoDB" id="6372431at2759"/>
<dbReference type="PANTHER" id="PTHR11782:SF3">
    <property type="entry name" value="APYRASE 6-RELATED"/>
    <property type="match status" value="1"/>
</dbReference>
<keyword evidence="4" id="KW-1185">Reference proteome</keyword>
<name>A0A835LY77_9MAGN</name>
<evidence type="ECO:0008006" key="5">
    <source>
        <dbReference type="Google" id="ProtNLM"/>
    </source>
</evidence>
<evidence type="ECO:0000256" key="1">
    <source>
        <dbReference type="ARBA" id="ARBA00009283"/>
    </source>
</evidence>
<dbReference type="GO" id="GO:0009134">
    <property type="term" value="P:nucleoside diphosphate catabolic process"/>
    <property type="evidence" value="ECO:0007669"/>
    <property type="project" value="TreeGrafter"/>
</dbReference>
<dbReference type="Pfam" id="PF01150">
    <property type="entry name" value="GDA1_CD39"/>
    <property type="match status" value="1"/>
</dbReference>
<proteinExistence type="inferred from homology"/>
<dbReference type="AlphaFoldDB" id="A0A835LY77"/>
<protein>
    <recommendedName>
        <fullName evidence="5">Apyrase</fullName>
    </recommendedName>
</protein>
<dbReference type="Gene3D" id="3.30.420.150">
    <property type="entry name" value="Exopolyphosphatase. Domain 2"/>
    <property type="match status" value="1"/>
</dbReference>
<comment type="similarity">
    <text evidence="1">Belongs to the GDA1/CD39 NTPase family.</text>
</comment>
<dbReference type="EMBL" id="JADFTS010000006">
    <property type="protein sequence ID" value="KAF9603836.1"/>
    <property type="molecule type" value="Genomic_DNA"/>
</dbReference>
<feature type="non-terminal residue" evidence="3">
    <location>
        <position position="1"/>
    </location>
</feature>
<gene>
    <name evidence="3" type="ORF">IFM89_038019</name>
</gene>
<organism evidence="3 4">
    <name type="scientific">Coptis chinensis</name>
    <dbReference type="NCBI Taxonomy" id="261450"/>
    <lineage>
        <taxon>Eukaryota</taxon>
        <taxon>Viridiplantae</taxon>
        <taxon>Streptophyta</taxon>
        <taxon>Embryophyta</taxon>
        <taxon>Tracheophyta</taxon>
        <taxon>Spermatophyta</taxon>
        <taxon>Magnoliopsida</taxon>
        <taxon>Ranunculales</taxon>
        <taxon>Ranunculaceae</taxon>
        <taxon>Coptidoideae</taxon>
        <taxon>Coptis</taxon>
    </lineage>
</organism>
<dbReference type="GO" id="GO:0016020">
    <property type="term" value="C:membrane"/>
    <property type="evidence" value="ECO:0007669"/>
    <property type="project" value="TreeGrafter"/>
</dbReference>
<sequence>ATSGGDGVVVDPCTSSGYAHDMGSLSLSPCRYLPSLHAKGNFSESVEPPRPSQVCEGKEECSYQRCHIGNTFVPEFRGRLLATENFFYTSKFFGLFSKAFISDLMLTGEKFCGEDWSKLQKKYHTIEKEDLLKYCFSSAYIVAFLHDSLGIALGDGRIGFMNQVGDIPLDWALGAFIMQNMSDLDREHSD</sequence>
<dbReference type="PANTHER" id="PTHR11782">
    <property type="entry name" value="ADENOSINE/GUANOSINE DIPHOSPHATASE"/>
    <property type="match status" value="1"/>
</dbReference>
<evidence type="ECO:0000256" key="2">
    <source>
        <dbReference type="ARBA" id="ARBA00022801"/>
    </source>
</evidence>
<keyword evidence="2" id="KW-0378">Hydrolase</keyword>
<evidence type="ECO:0000313" key="3">
    <source>
        <dbReference type="EMBL" id="KAF9603836.1"/>
    </source>
</evidence>
<reference evidence="3 4" key="1">
    <citation type="submission" date="2020-10" db="EMBL/GenBank/DDBJ databases">
        <title>The Coptis chinensis genome and diversification of protoberbering-type alkaloids.</title>
        <authorList>
            <person name="Wang B."/>
            <person name="Shu S."/>
            <person name="Song C."/>
            <person name="Liu Y."/>
        </authorList>
    </citation>
    <scope>NUCLEOTIDE SEQUENCE [LARGE SCALE GENOMIC DNA]</scope>
    <source>
        <strain evidence="3">HL-2020</strain>
        <tissue evidence="3">Leaf</tissue>
    </source>
</reference>
<dbReference type="Proteomes" id="UP000631114">
    <property type="component" value="Unassembled WGS sequence"/>
</dbReference>
<evidence type="ECO:0000313" key="4">
    <source>
        <dbReference type="Proteomes" id="UP000631114"/>
    </source>
</evidence>
<accession>A0A835LY77</accession>
<dbReference type="InterPro" id="IPR000407">
    <property type="entry name" value="GDA1_CD39_NTPase"/>
</dbReference>
<comment type="caution">
    <text evidence="3">The sequence shown here is derived from an EMBL/GenBank/DDBJ whole genome shotgun (WGS) entry which is preliminary data.</text>
</comment>
<dbReference type="GO" id="GO:0017110">
    <property type="term" value="F:nucleoside diphosphate phosphatase activity"/>
    <property type="evidence" value="ECO:0007669"/>
    <property type="project" value="TreeGrafter"/>
</dbReference>